<protein>
    <recommendedName>
        <fullName evidence="3">Plasmid maintenance system killer protein</fullName>
    </recommendedName>
</protein>
<dbReference type="Pfam" id="PF05015">
    <property type="entry name" value="HigB-like_toxin"/>
    <property type="match status" value="1"/>
</dbReference>
<dbReference type="Gene3D" id="3.30.2310.20">
    <property type="entry name" value="RelE-like"/>
    <property type="match status" value="1"/>
</dbReference>
<accession>A0A512PNF3</accession>
<evidence type="ECO:0000313" key="2">
    <source>
        <dbReference type="Proteomes" id="UP000321569"/>
    </source>
</evidence>
<dbReference type="SUPFAM" id="SSF143011">
    <property type="entry name" value="RelE-like"/>
    <property type="match status" value="1"/>
</dbReference>
<sequence length="108" mass="12647">MKIYSTTKLLKILRSKELMNKRFGSKRGTLIQRRITEFKAADTLEDIKHLPPQRLHKLTGNRANEFAVNVNENYRIVFYALDVNDEITVNKHKAVSVYIKEVVDYHEA</sequence>
<evidence type="ECO:0008006" key="3">
    <source>
        <dbReference type="Google" id="ProtNLM"/>
    </source>
</evidence>
<name>A0A512PNF3_9LACO</name>
<evidence type="ECO:0000313" key="1">
    <source>
        <dbReference type="EMBL" id="GEP72710.1"/>
    </source>
</evidence>
<dbReference type="AlphaFoldDB" id="A0A512PNF3"/>
<proteinExistence type="predicted"/>
<dbReference type="Proteomes" id="UP000321569">
    <property type="component" value="Unassembled WGS sequence"/>
</dbReference>
<dbReference type="InterPro" id="IPR007711">
    <property type="entry name" value="HigB-1"/>
</dbReference>
<reference evidence="1 2" key="1">
    <citation type="submission" date="2019-07" db="EMBL/GenBank/DDBJ databases">
        <title>Whole genome shotgun sequence of Lactobacillus rapi NBRC 109618.</title>
        <authorList>
            <person name="Hosoyama A."/>
            <person name="Uohara A."/>
            <person name="Ohji S."/>
            <person name="Ichikawa N."/>
        </authorList>
    </citation>
    <scope>NUCLEOTIDE SEQUENCE [LARGE SCALE GENOMIC DNA]</scope>
    <source>
        <strain evidence="1 2">NBRC 109618</strain>
    </source>
</reference>
<dbReference type="RefSeq" id="WP_054748494.1">
    <property type="nucleotide sequence ID" value="NZ_BKAM01000029.1"/>
</dbReference>
<comment type="caution">
    <text evidence="1">The sequence shown here is derived from an EMBL/GenBank/DDBJ whole genome shotgun (WGS) entry which is preliminary data.</text>
</comment>
<organism evidence="1 2">
    <name type="scientific">Lentilactobacillus rapi</name>
    <dbReference type="NCBI Taxonomy" id="481723"/>
    <lineage>
        <taxon>Bacteria</taxon>
        <taxon>Bacillati</taxon>
        <taxon>Bacillota</taxon>
        <taxon>Bacilli</taxon>
        <taxon>Lactobacillales</taxon>
        <taxon>Lactobacillaceae</taxon>
        <taxon>Lentilactobacillus</taxon>
    </lineage>
</organism>
<dbReference type="InterPro" id="IPR035093">
    <property type="entry name" value="RelE/ParE_toxin_dom_sf"/>
</dbReference>
<dbReference type="EMBL" id="BKAM01000029">
    <property type="protein sequence ID" value="GEP72710.1"/>
    <property type="molecule type" value="Genomic_DNA"/>
</dbReference>
<gene>
    <name evidence="1" type="ORF">LRA02_15780</name>
</gene>